<evidence type="ECO:0000256" key="5">
    <source>
        <dbReference type="SAM" id="MobiDB-lite"/>
    </source>
</evidence>
<keyword evidence="3" id="KW-0408">Iron</keyword>
<dbReference type="CDD" id="cd14766">
    <property type="entry name" value="CeGLB25-like"/>
    <property type="match status" value="1"/>
</dbReference>
<keyword evidence="4" id="KW-0561">Oxygen transport</keyword>
<dbReference type="EMBL" id="IACT01007343">
    <property type="protein sequence ID" value="LAC26461.1"/>
    <property type="molecule type" value="mRNA"/>
</dbReference>
<organism evidence="7">
    <name type="scientific">Hirondellea gigas</name>
    <dbReference type="NCBI Taxonomy" id="1518452"/>
    <lineage>
        <taxon>Eukaryota</taxon>
        <taxon>Metazoa</taxon>
        <taxon>Ecdysozoa</taxon>
        <taxon>Arthropoda</taxon>
        <taxon>Crustacea</taxon>
        <taxon>Multicrustacea</taxon>
        <taxon>Malacostraca</taxon>
        <taxon>Eumalacostraca</taxon>
        <taxon>Peracarida</taxon>
        <taxon>Amphipoda</taxon>
        <taxon>Amphilochidea</taxon>
        <taxon>Lysianassida</taxon>
        <taxon>Lysianassidira</taxon>
        <taxon>Lysianassoidea</taxon>
        <taxon>Lysianassidae</taxon>
        <taxon>Hirondellea</taxon>
    </lineage>
</organism>
<keyword evidence="4" id="KW-0813">Transport</keyword>
<accession>A0A6A7G717</accession>
<evidence type="ECO:0000259" key="6">
    <source>
        <dbReference type="PROSITE" id="PS01033"/>
    </source>
</evidence>
<dbReference type="GO" id="GO:0005344">
    <property type="term" value="F:oxygen carrier activity"/>
    <property type="evidence" value="ECO:0007669"/>
    <property type="project" value="UniProtKB-KW"/>
</dbReference>
<evidence type="ECO:0000313" key="7">
    <source>
        <dbReference type="EMBL" id="LAC26461.1"/>
    </source>
</evidence>
<sequence length="364" mass="38409">MGCKLTRALTGGRENNSSADGGGPSPRCPNSPKTHKKKKKKGANDPIKNGSLDEPPPPPPLDPRIPLTARQFFSIVKSWKGISRALEPTGVIMFLKLFERNGELLALFDKFRDMKTPDEQAESLELAEHASVVMNSIDEGIRAMDNVDFFFDLLHQIGGSHVRIPGFKKEYFWKIESPFLEAVKLTLGDRYTDNMDHIYKLTIRFVIETVIKGYEMAAEREVNENVQKLNSISERQHTGGGSSGSNITRSVVTTAAASGGHESNVGGCQDGVGKNATSFGGTTASVGGASGVPTTACCPVATPANCQGACPQIAGHGVGCPVALAASGRGAGQLPPLVCTPSSPSRSAGDVQVNLTSTTDAAAS</sequence>
<dbReference type="InterPro" id="IPR050532">
    <property type="entry name" value="Globin-like_OT"/>
</dbReference>
<evidence type="ECO:0000256" key="2">
    <source>
        <dbReference type="ARBA" id="ARBA00022723"/>
    </source>
</evidence>
<dbReference type="AlphaFoldDB" id="A0A6A7G717"/>
<dbReference type="GO" id="GO:0046872">
    <property type="term" value="F:metal ion binding"/>
    <property type="evidence" value="ECO:0007669"/>
    <property type="project" value="UniProtKB-KW"/>
</dbReference>
<feature type="compositionally biased region" description="Pro residues" evidence="5">
    <location>
        <begin position="54"/>
        <end position="63"/>
    </location>
</feature>
<feature type="region of interest" description="Disordered" evidence="5">
    <location>
        <begin position="1"/>
        <end position="65"/>
    </location>
</feature>
<keyword evidence="1 4" id="KW-0349">Heme</keyword>
<feature type="compositionally biased region" description="Polar residues" evidence="5">
    <location>
        <begin position="353"/>
        <end position="364"/>
    </location>
</feature>
<dbReference type="InterPro" id="IPR012292">
    <property type="entry name" value="Globin/Proto"/>
</dbReference>
<evidence type="ECO:0000256" key="3">
    <source>
        <dbReference type="ARBA" id="ARBA00023004"/>
    </source>
</evidence>
<dbReference type="InterPro" id="IPR009050">
    <property type="entry name" value="Globin-like_sf"/>
</dbReference>
<keyword evidence="2" id="KW-0479">Metal-binding</keyword>
<dbReference type="Pfam" id="PF00042">
    <property type="entry name" value="Globin"/>
    <property type="match status" value="1"/>
</dbReference>
<dbReference type="PROSITE" id="PS01033">
    <property type="entry name" value="GLOBIN"/>
    <property type="match status" value="1"/>
</dbReference>
<feature type="domain" description="Globin" evidence="6">
    <location>
        <begin position="66"/>
        <end position="215"/>
    </location>
</feature>
<name>A0A6A7G717_9CRUS</name>
<reference evidence="7" key="1">
    <citation type="submission" date="2017-11" db="EMBL/GenBank/DDBJ databases">
        <title>The sensing device of the deep-sea amphipod.</title>
        <authorList>
            <person name="Kobayashi H."/>
            <person name="Nagahama T."/>
            <person name="Arai W."/>
            <person name="Sasagawa Y."/>
            <person name="Umeda M."/>
            <person name="Hayashi T."/>
            <person name="Nikaido I."/>
            <person name="Watanabe H."/>
            <person name="Oguri K."/>
            <person name="Kitazato H."/>
            <person name="Fujioka K."/>
            <person name="Kido Y."/>
            <person name="Takami H."/>
        </authorList>
    </citation>
    <scope>NUCLEOTIDE SEQUENCE</scope>
    <source>
        <tissue evidence="7">Whole body</tissue>
    </source>
</reference>
<dbReference type="Gene3D" id="1.10.490.10">
    <property type="entry name" value="Globins"/>
    <property type="match status" value="1"/>
</dbReference>
<dbReference type="SUPFAM" id="SSF46458">
    <property type="entry name" value="Globin-like"/>
    <property type="match status" value="1"/>
</dbReference>
<dbReference type="GO" id="GO:0019825">
    <property type="term" value="F:oxygen binding"/>
    <property type="evidence" value="ECO:0007669"/>
    <property type="project" value="InterPro"/>
</dbReference>
<dbReference type="InterPro" id="IPR000971">
    <property type="entry name" value="Globin"/>
</dbReference>
<dbReference type="PANTHER" id="PTHR46458">
    <property type="entry name" value="BLR2807 PROTEIN"/>
    <property type="match status" value="1"/>
</dbReference>
<dbReference type="PANTHER" id="PTHR46458:SF5">
    <property type="entry name" value="GLOBIN FAMILY PROFILE DOMAIN-CONTAINING PROTEIN"/>
    <property type="match status" value="1"/>
</dbReference>
<dbReference type="GO" id="GO:0020037">
    <property type="term" value="F:heme binding"/>
    <property type="evidence" value="ECO:0007669"/>
    <property type="project" value="InterPro"/>
</dbReference>
<feature type="region of interest" description="Disordered" evidence="5">
    <location>
        <begin position="341"/>
        <end position="364"/>
    </location>
</feature>
<evidence type="ECO:0000256" key="4">
    <source>
        <dbReference type="RuleBase" id="RU000356"/>
    </source>
</evidence>
<evidence type="ECO:0000256" key="1">
    <source>
        <dbReference type="ARBA" id="ARBA00022617"/>
    </source>
</evidence>
<proteinExistence type="evidence at transcript level"/>
<comment type="similarity">
    <text evidence="4">Belongs to the globin family.</text>
</comment>
<protein>
    <submittedName>
        <fullName evidence="7">Neuroglobin isoform 1</fullName>
    </submittedName>
</protein>